<keyword evidence="1" id="KW-0805">Transcription regulation</keyword>
<evidence type="ECO:0000259" key="6">
    <source>
        <dbReference type="PROSITE" id="PS50977"/>
    </source>
</evidence>
<dbReference type="PANTHER" id="PTHR30055">
    <property type="entry name" value="HTH-TYPE TRANSCRIPTIONAL REGULATOR RUTR"/>
    <property type="match status" value="1"/>
</dbReference>
<dbReference type="PANTHER" id="PTHR30055:SF151">
    <property type="entry name" value="TRANSCRIPTIONAL REGULATORY PROTEIN"/>
    <property type="match status" value="1"/>
</dbReference>
<protein>
    <submittedName>
        <fullName evidence="7">GntR family transcriptional regulator</fullName>
    </submittedName>
</protein>
<dbReference type="Pfam" id="PF00440">
    <property type="entry name" value="TetR_N"/>
    <property type="match status" value="1"/>
</dbReference>
<evidence type="ECO:0000256" key="2">
    <source>
        <dbReference type="ARBA" id="ARBA00023125"/>
    </source>
</evidence>
<dbReference type="GO" id="GO:0003700">
    <property type="term" value="F:DNA-binding transcription factor activity"/>
    <property type="evidence" value="ECO:0007669"/>
    <property type="project" value="TreeGrafter"/>
</dbReference>
<proteinExistence type="predicted"/>
<dbReference type="GO" id="GO:0045892">
    <property type="term" value="P:negative regulation of DNA-templated transcription"/>
    <property type="evidence" value="ECO:0007669"/>
    <property type="project" value="InterPro"/>
</dbReference>
<dbReference type="AlphaFoldDB" id="A0A8J3B6K4"/>
<dbReference type="InterPro" id="IPR050109">
    <property type="entry name" value="HTH-type_TetR-like_transc_reg"/>
</dbReference>
<keyword evidence="2 4" id="KW-0238">DNA-binding</keyword>
<keyword evidence="3" id="KW-0804">Transcription</keyword>
<gene>
    <name evidence="7" type="ORF">GCM10010123_01080</name>
</gene>
<dbReference type="InterPro" id="IPR036271">
    <property type="entry name" value="Tet_transcr_reg_TetR-rel_C_sf"/>
</dbReference>
<sequence length="238" mass="25905">MWYKTPRTPGPGSPPTREATAIAPPTRRRARALHPDTIIGEALRLVRAEGLAAVTMRRVAERMDTAPMSLYRHVQDREALLIGMLDAVALGIVLPPVAGDARSEITSVLGAIHDALRRDAWAIPLIVTEGLAGPSILPVLERLFAALERTGLHARACMVAFKLLWQYAIGELMDTHPIGSDRSFARDMAMMADAARFPAFARAVEVFREGGASDHFTENLQRLLDGLLPPYTARGTGP</sequence>
<evidence type="ECO:0000256" key="5">
    <source>
        <dbReference type="SAM" id="MobiDB-lite"/>
    </source>
</evidence>
<evidence type="ECO:0000256" key="1">
    <source>
        <dbReference type="ARBA" id="ARBA00023015"/>
    </source>
</evidence>
<dbReference type="GO" id="GO:0000976">
    <property type="term" value="F:transcription cis-regulatory region binding"/>
    <property type="evidence" value="ECO:0007669"/>
    <property type="project" value="TreeGrafter"/>
</dbReference>
<dbReference type="InterPro" id="IPR009057">
    <property type="entry name" value="Homeodomain-like_sf"/>
</dbReference>
<organism evidence="7 8">
    <name type="scientific">Pilimelia anulata</name>
    <dbReference type="NCBI Taxonomy" id="53371"/>
    <lineage>
        <taxon>Bacteria</taxon>
        <taxon>Bacillati</taxon>
        <taxon>Actinomycetota</taxon>
        <taxon>Actinomycetes</taxon>
        <taxon>Micromonosporales</taxon>
        <taxon>Micromonosporaceae</taxon>
        <taxon>Pilimelia</taxon>
    </lineage>
</organism>
<keyword evidence="8" id="KW-1185">Reference proteome</keyword>
<dbReference type="Pfam" id="PF02909">
    <property type="entry name" value="TetR_C_1"/>
    <property type="match status" value="1"/>
</dbReference>
<comment type="caution">
    <text evidence="7">The sequence shown here is derived from an EMBL/GenBank/DDBJ whole genome shotgun (WGS) entry which is preliminary data.</text>
</comment>
<reference evidence="7" key="1">
    <citation type="journal article" date="2014" name="Int. J. Syst. Evol. Microbiol.">
        <title>Complete genome sequence of Corynebacterium casei LMG S-19264T (=DSM 44701T), isolated from a smear-ripened cheese.</title>
        <authorList>
            <consortium name="US DOE Joint Genome Institute (JGI-PGF)"/>
            <person name="Walter F."/>
            <person name="Albersmeier A."/>
            <person name="Kalinowski J."/>
            <person name="Ruckert C."/>
        </authorList>
    </citation>
    <scope>NUCLEOTIDE SEQUENCE</scope>
    <source>
        <strain evidence="7">JCM 3090</strain>
    </source>
</reference>
<dbReference type="InterPro" id="IPR004111">
    <property type="entry name" value="Repressor_TetR_C"/>
</dbReference>
<dbReference type="PROSITE" id="PS50977">
    <property type="entry name" value="HTH_TETR_2"/>
    <property type="match status" value="1"/>
</dbReference>
<accession>A0A8J3B6K4</accession>
<reference evidence="7" key="2">
    <citation type="submission" date="2020-09" db="EMBL/GenBank/DDBJ databases">
        <authorList>
            <person name="Sun Q."/>
            <person name="Ohkuma M."/>
        </authorList>
    </citation>
    <scope>NUCLEOTIDE SEQUENCE</scope>
    <source>
        <strain evidence="7">JCM 3090</strain>
    </source>
</reference>
<feature type="DNA-binding region" description="H-T-H motif" evidence="4">
    <location>
        <begin position="55"/>
        <end position="74"/>
    </location>
</feature>
<evidence type="ECO:0000313" key="7">
    <source>
        <dbReference type="EMBL" id="GGJ74876.1"/>
    </source>
</evidence>
<name>A0A8J3B6K4_9ACTN</name>
<evidence type="ECO:0000313" key="8">
    <source>
        <dbReference type="Proteomes" id="UP000649739"/>
    </source>
</evidence>
<dbReference type="InterPro" id="IPR001647">
    <property type="entry name" value="HTH_TetR"/>
</dbReference>
<feature type="region of interest" description="Disordered" evidence="5">
    <location>
        <begin position="1"/>
        <end position="21"/>
    </location>
</feature>
<dbReference type="Gene3D" id="1.10.357.10">
    <property type="entry name" value="Tetracycline Repressor, domain 2"/>
    <property type="match status" value="1"/>
</dbReference>
<dbReference type="SUPFAM" id="SSF48498">
    <property type="entry name" value="Tetracyclin repressor-like, C-terminal domain"/>
    <property type="match status" value="1"/>
</dbReference>
<feature type="domain" description="HTH tetR-type" evidence="6">
    <location>
        <begin position="32"/>
        <end position="92"/>
    </location>
</feature>
<dbReference type="Proteomes" id="UP000649739">
    <property type="component" value="Unassembled WGS sequence"/>
</dbReference>
<dbReference type="EMBL" id="BMQB01000001">
    <property type="protein sequence ID" value="GGJ74876.1"/>
    <property type="molecule type" value="Genomic_DNA"/>
</dbReference>
<evidence type="ECO:0000256" key="3">
    <source>
        <dbReference type="ARBA" id="ARBA00023163"/>
    </source>
</evidence>
<evidence type="ECO:0000256" key="4">
    <source>
        <dbReference type="PROSITE-ProRule" id="PRU00335"/>
    </source>
</evidence>
<dbReference type="SUPFAM" id="SSF46689">
    <property type="entry name" value="Homeodomain-like"/>
    <property type="match status" value="1"/>
</dbReference>